<protein>
    <recommendedName>
        <fullName evidence="1">BTB domain-containing protein</fullName>
    </recommendedName>
</protein>
<feature type="non-terminal residue" evidence="2">
    <location>
        <position position="1"/>
    </location>
</feature>
<sequence length="146" mass="16551">RVFNEGGFEWNATNTLHTPYDEAGFDLTCNNPQKRRWRCDTEMKLGYINNGKVIIEFRIKIISSEHSSFLDLTKLSSPNELGNVTLVLGDKELQVSKEFLAIHSPVFAAMFYGKFAENGKDEVEIKDVIYEIALCCTFSSSLISSR</sequence>
<dbReference type="Pfam" id="PF00651">
    <property type="entry name" value="BTB"/>
    <property type="match status" value="1"/>
</dbReference>
<name>A0AAV5TTN5_9BILA</name>
<dbReference type="SUPFAM" id="SSF54695">
    <property type="entry name" value="POZ domain"/>
    <property type="match status" value="1"/>
</dbReference>
<reference evidence="2" key="1">
    <citation type="submission" date="2023-10" db="EMBL/GenBank/DDBJ databases">
        <title>Genome assembly of Pristionchus species.</title>
        <authorList>
            <person name="Yoshida K."/>
            <person name="Sommer R.J."/>
        </authorList>
    </citation>
    <scope>NUCLEOTIDE SEQUENCE</scope>
    <source>
        <strain evidence="2">RS0144</strain>
    </source>
</reference>
<gene>
    <name evidence="2" type="ORF">PENTCL1PPCAC_19588</name>
</gene>
<dbReference type="InterPro" id="IPR000210">
    <property type="entry name" value="BTB/POZ_dom"/>
</dbReference>
<dbReference type="EMBL" id="BTSX01000004">
    <property type="protein sequence ID" value="GMS97413.1"/>
    <property type="molecule type" value="Genomic_DNA"/>
</dbReference>
<evidence type="ECO:0000259" key="1">
    <source>
        <dbReference type="PROSITE" id="PS50097"/>
    </source>
</evidence>
<organism evidence="2 3">
    <name type="scientific">Pristionchus entomophagus</name>
    <dbReference type="NCBI Taxonomy" id="358040"/>
    <lineage>
        <taxon>Eukaryota</taxon>
        <taxon>Metazoa</taxon>
        <taxon>Ecdysozoa</taxon>
        <taxon>Nematoda</taxon>
        <taxon>Chromadorea</taxon>
        <taxon>Rhabditida</taxon>
        <taxon>Rhabditina</taxon>
        <taxon>Diplogasteromorpha</taxon>
        <taxon>Diplogasteroidea</taxon>
        <taxon>Neodiplogasteridae</taxon>
        <taxon>Pristionchus</taxon>
    </lineage>
</organism>
<dbReference type="PROSITE" id="PS50097">
    <property type="entry name" value="BTB"/>
    <property type="match status" value="1"/>
</dbReference>
<proteinExistence type="predicted"/>
<dbReference type="Proteomes" id="UP001432027">
    <property type="component" value="Unassembled WGS sequence"/>
</dbReference>
<evidence type="ECO:0000313" key="3">
    <source>
        <dbReference type="Proteomes" id="UP001432027"/>
    </source>
</evidence>
<accession>A0AAV5TTN5</accession>
<evidence type="ECO:0000313" key="2">
    <source>
        <dbReference type="EMBL" id="GMS97413.1"/>
    </source>
</evidence>
<dbReference type="CDD" id="cd01165">
    <property type="entry name" value="BTB_POZ"/>
    <property type="match status" value="1"/>
</dbReference>
<dbReference type="Gene3D" id="3.30.710.10">
    <property type="entry name" value="Potassium Channel Kv1.1, Chain A"/>
    <property type="match status" value="1"/>
</dbReference>
<feature type="domain" description="BTB" evidence="1">
    <location>
        <begin position="82"/>
        <end position="146"/>
    </location>
</feature>
<dbReference type="PANTHER" id="PTHR47022:SF1">
    <property type="entry name" value="BTB AND MATH DOMAIN-CONTAINING PROTEIN 36-RELATED"/>
    <property type="match status" value="1"/>
</dbReference>
<dbReference type="InterPro" id="IPR011333">
    <property type="entry name" value="SKP1/BTB/POZ_sf"/>
</dbReference>
<comment type="caution">
    <text evidence="2">The sequence shown here is derived from an EMBL/GenBank/DDBJ whole genome shotgun (WGS) entry which is preliminary data.</text>
</comment>
<dbReference type="AlphaFoldDB" id="A0AAV5TTN5"/>
<dbReference type="PANTHER" id="PTHR47022">
    <property type="entry name" value="BTB AND MATH DOMAIN-CONTAINING PROTEIN 36-RELATED"/>
    <property type="match status" value="1"/>
</dbReference>
<keyword evidence="3" id="KW-1185">Reference proteome</keyword>